<name>A0A7K1SR50_9BACT</name>
<accession>A0A7K1SR50</accession>
<organism evidence="1 2">
    <name type="scientific">Spirosoma arboris</name>
    <dbReference type="NCBI Taxonomy" id="2682092"/>
    <lineage>
        <taxon>Bacteria</taxon>
        <taxon>Pseudomonadati</taxon>
        <taxon>Bacteroidota</taxon>
        <taxon>Cytophagia</taxon>
        <taxon>Cytophagales</taxon>
        <taxon>Cytophagaceae</taxon>
        <taxon>Spirosoma</taxon>
    </lineage>
</organism>
<reference evidence="1 2" key="1">
    <citation type="submission" date="2019-12" db="EMBL/GenBank/DDBJ databases">
        <title>Spirosoma sp. HMF4905 genome sequencing and assembly.</title>
        <authorList>
            <person name="Kang H."/>
            <person name="Cha I."/>
            <person name="Kim H."/>
            <person name="Joh K."/>
        </authorList>
    </citation>
    <scope>NUCLEOTIDE SEQUENCE [LARGE SCALE GENOMIC DNA]</scope>
    <source>
        <strain evidence="1 2">HMF4905</strain>
    </source>
</reference>
<protein>
    <recommendedName>
        <fullName evidence="3">50S ribosomal protein L24</fullName>
    </recommendedName>
</protein>
<keyword evidence="2" id="KW-1185">Reference proteome</keyword>
<evidence type="ECO:0008006" key="3">
    <source>
        <dbReference type="Google" id="ProtNLM"/>
    </source>
</evidence>
<proteinExistence type="predicted"/>
<dbReference type="AlphaFoldDB" id="A0A7K1SR50"/>
<gene>
    <name evidence="1" type="ORF">GO755_40055</name>
</gene>
<evidence type="ECO:0000313" key="2">
    <source>
        <dbReference type="Proteomes" id="UP000436006"/>
    </source>
</evidence>
<dbReference type="EMBL" id="WPIN01000036">
    <property type="protein sequence ID" value="MVM36271.1"/>
    <property type="molecule type" value="Genomic_DNA"/>
</dbReference>
<comment type="caution">
    <text evidence="1">The sequence shown here is derived from an EMBL/GenBank/DDBJ whole genome shotgun (WGS) entry which is preliminary data.</text>
</comment>
<dbReference type="RefSeq" id="WP_157591069.1">
    <property type="nucleotide sequence ID" value="NZ_WPIN01000036.1"/>
</dbReference>
<sequence>MNPVISPGDRVSVDKMVRGYLRGYEKATVLAWMPSGRLKVKLDGSSIVKVVSPDHVKKVADGPNGVK</sequence>
<dbReference type="Proteomes" id="UP000436006">
    <property type="component" value="Unassembled WGS sequence"/>
</dbReference>
<evidence type="ECO:0000313" key="1">
    <source>
        <dbReference type="EMBL" id="MVM36271.1"/>
    </source>
</evidence>